<evidence type="ECO:0000256" key="5">
    <source>
        <dbReference type="ARBA" id="ARBA00023136"/>
    </source>
</evidence>
<keyword evidence="3 10" id="KW-0812">Transmembrane</keyword>
<evidence type="ECO:0000256" key="6">
    <source>
        <dbReference type="ARBA" id="ARBA00023139"/>
    </source>
</evidence>
<keyword evidence="4 10" id="KW-1133">Transmembrane helix</keyword>
<keyword evidence="8 10" id="KW-0012">Acyltransferase</keyword>
<feature type="region of interest" description="Disordered" evidence="11">
    <location>
        <begin position="443"/>
        <end position="490"/>
    </location>
</feature>
<feature type="domain" description="Palmitoyltransferase DHHC" evidence="12">
    <location>
        <begin position="270"/>
        <end position="396"/>
    </location>
</feature>
<dbReference type="EC" id="2.3.1.225" evidence="10"/>
<dbReference type="PANTHER" id="PTHR12246">
    <property type="entry name" value="PALMITOYLTRANSFERASE ZDHHC16"/>
    <property type="match status" value="1"/>
</dbReference>
<feature type="compositionally biased region" description="Polar residues" evidence="11">
    <location>
        <begin position="632"/>
        <end position="652"/>
    </location>
</feature>
<feature type="compositionally biased region" description="Low complexity" evidence="11">
    <location>
        <begin position="466"/>
        <end position="476"/>
    </location>
</feature>
<feature type="compositionally biased region" description="Basic residues" evidence="11">
    <location>
        <begin position="713"/>
        <end position="723"/>
    </location>
</feature>
<dbReference type="EMBL" id="JAVRRR010000302">
    <property type="protein sequence ID" value="KAK5143556.1"/>
    <property type="molecule type" value="Genomic_DNA"/>
</dbReference>
<comment type="similarity">
    <text evidence="10">Belongs to the DHHC palmitoyltransferase family.</text>
</comment>
<comment type="caution">
    <text evidence="13">The sequence shown here is derived from an EMBL/GenBank/DDBJ whole genome shotgun (WGS) entry which is preliminary data.</text>
</comment>
<evidence type="ECO:0000256" key="3">
    <source>
        <dbReference type="ARBA" id="ARBA00022692"/>
    </source>
</evidence>
<proteinExistence type="inferred from homology"/>
<keyword evidence="7" id="KW-0449">Lipoprotein</keyword>
<comment type="catalytic activity">
    <reaction evidence="9 10">
        <text>L-cysteinyl-[protein] + hexadecanoyl-CoA = S-hexadecanoyl-L-cysteinyl-[protein] + CoA</text>
        <dbReference type="Rhea" id="RHEA:36683"/>
        <dbReference type="Rhea" id="RHEA-COMP:10131"/>
        <dbReference type="Rhea" id="RHEA-COMP:11032"/>
        <dbReference type="ChEBI" id="CHEBI:29950"/>
        <dbReference type="ChEBI" id="CHEBI:57287"/>
        <dbReference type="ChEBI" id="CHEBI:57379"/>
        <dbReference type="ChEBI" id="CHEBI:74151"/>
        <dbReference type="EC" id="2.3.1.225"/>
    </reaction>
</comment>
<evidence type="ECO:0000256" key="8">
    <source>
        <dbReference type="ARBA" id="ARBA00023315"/>
    </source>
</evidence>
<organism evidence="13 14">
    <name type="scientific">Rachicladosporium monterosium</name>
    <dbReference type="NCBI Taxonomy" id="1507873"/>
    <lineage>
        <taxon>Eukaryota</taxon>
        <taxon>Fungi</taxon>
        <taxon>Dikarya</taxon>
        <taxon>Ascomycota</taxon>
        <taxon>Pezizomycotina</taxon>
        <taxon>Dothideomycetes</taxon>
        <taxon>Dothideomycetidae</taxon>
        <taxon>Cladosporiales</taxon>
        <taxon>Cladosporiaceae</taxon>
        <taxon>Rachicladosporium</taxon>
    </lineage>
</organism>
<evidence type="ECO:0000256" key="10">
    <source>
        <dbReference type="RuleBase" id="RU079119"/>
    </source>
</evidence>
<feature type="compositionally biased region" description="Polar residues" evidence="11">
    <location>
        <begin position="449"/>
        <end position="459"/>
    </location>
</feature>
<comment type="subcellular location">
    <subcellularLocation>
        <location evidence="1">Membrane</location>
        <topology evidence="1">Multi-pass membrane protein</topology>
    </subcellularLocation>
</comment>
<evidence type="ECO:0000256" key="11">
    <source>
        <dbReference type="SAM" id="MobiDB-lite"/>
    </source>
</evidence>
<dbReference type="InterPro" id="IPR001594">
    <property type="entry name" value="Palmitoyltrfase_DHHC"/>
</dbReference>
<feature type="transmembrane region" description="Helical" evidence="10">
    <location>
        <begin position="360"/>
        <end position="385"/>
    </location>
</feature>
<sequence length="723" mass="80226">MPNRYLQHPPTPTLPRRSLYNEIPRQPHDPFHGVLAHLIRVLETDYIAYVEIPAAPVEFAYQHPVVGGGYGGEHGDAPGELEDEEVFEEDVQEDGAGEEVFCEASAMSAFDSLPATLARPSPPSSPRRSHSSKHWARRLERCCCRTFAYFPLLFVYGLTTWAAWVEVNVSFFGTSISDNTVVSRAGIWSWLKAVLGLVLWGLANGSYSIAVFTSPGSPVDERRDGSRRSGWKGVGGVYEGLPTYEDEEQEVGDNMAVPHGMTMVTAKSTGQPRYCKKCRTLKPDRSHHCSSCGQCVLKMDHHCPWLATCVGLRNYKPFLLFLIYTSLFCWLCFGVSASWVWAEIVDDTQMQEGLRVVNTILLAVLGGIIGLVLSGFTGWHIYLAVTGQTTIESLEKTRYLSPLRKSMETKQTQRSYIGEDHSPGLADQLKEIHANALPGVLRPEEGEESSANPSRSTTPFGPPDPASSYAPAGSPAKDSLNRSYASMEHQREQDRYTAYLDEVDSEKLPNAFNMGWKRNLLHVFGEKPLFWGLPICNTSGDGWQWEVSPKWSAAHEEVARQRRQQQLEEEASRNRGGTGSNNAAPDSRPPAFEPPRRDFRWTPGQGFVNQARNAAVPAPPLVSRSQMLSPTRRTNGLLHQSSSPAAESSDMQMQPLDRRKGGGGVEGSDADSYDTSSDEDIKRMYAYAQIQGTGGWNDVPDELLTPRKERGARSRSRGRRKGD</sequence>
<feature type="transmembrane region" description="Helical" evidence="10">
    <location>
        <begin position="185"/>
        <end position="203"/>
    </location>
</feature>
<reference evidence="13 14" key="1">
    <citation type="submission" date="2023-08" db="EMBL/GenBank/DDBJ databases">
        <title>Black Yeasts Isolated from many extreme environments.</title>
        <authorList>
            <person name="Coleine C."/>
            <person name="Stajich J.E."/>
            <person name="Selbmann L."/>
        </authorList>
    </citation>
    <scope>NUCLEOTIDE SEQUENCE [LARGE SCALE GENOMIC DNA]</scope>
    <source>
        <strain evidence="13 14">CCFEE 5386</strain>
    </source>
</reference>
<evidence type="ECO:0000313" key="13">
    <source>
        <dbReference type="EMBL" id="KAK5143556.1"/>
    </source>
</evidence>
<feature type="compositionally biased region" description="Acidic residues" evidence="11">
    <location>
        <begin position="668"/>
        <end position="677"/>
    </location>
</feature>
<keyword evidence="5 10" id="KW-0472">Membrane</keyword>
<keyword evidence="14" id="KW-1185">Reference proteome</keyword>
<gene>
    <name evidence="13" type="primary">PFA3</name>
    <name evidence="13" type="ORF">LTR32_004336</name>
</gene>
<dbReference type="Pfam" id="PF01529">
    <property type="entry name" value="DHHC"/>
    <property type="match status" value="1"/>
</dbReference>
<comment type="domain">
    <text evidence="10">The DHHC domain is required for palmitoyltransferase activity.</text>
</comment>
<feature type="region of interest" description="Disordered" evidence="11">
    <location>
        <begin position="690"/>
        <end position="723"/>
    </location>
</feature>
<dbReference type="GO" id="GO:0019706">
    <property type="term" value="F:protein-cysteine S-palmitoyltransferase activity"/>
    <property type="evidence" value="ECO:0007669"/>
    <property type="project" value="UniProtKB-EC"/>
</dbReference>
<evidence type="ECO:0000256" key="4">
    <source>
        <dbReference type="ARBA" id="ARBA00022989"/>
    </source>
</evidence>
<feature type="region of interest" description="Disordered" evidence="11">
    <location>
        <begin position="556"/>
        <end position="604"/>
    </location>
</feature>
<evidence type="ECO:0000259" key="12">
    <source>
        <dbReference type="Pfam" id="PF01529"/>
    </source>
</evidence>
<name>A0ABR0L653_9PEZI</name>
<evidence type="ECO:0000256" key="2">
    <source>
        <dbReference type="ARBA" id="ARBA00022679"/>
    </source>
</evidence>
<evidence type="ECO:0000256" key="1">
    <source>
        <dbReference type="ARBA" id="ARBA00004141"/>
    </source>
</evidence>
<dbReference type="InterPro" id="IPR039859">
    <property type="entry name" value="PFA4/ZDH16/20/ERF2-like"/>
</dbReference>
<feature type="transmembrane region" description="Helical" evidence="10">
    <location>
        <begin position="318"/>
        <end position="340"/>
    </location>
</feature>
<accession>A0ABR0L653</accession>
<feature type="transmembrane region" description="Helical" evidence="10">
    <location>
        <begin position="147"/>
        <end position="165"/>
    </location>
</feature>
<feature type="region of interest" description="Disordered" evidence="11">
    <location>
        <begin position="632"/>
        <end position="677"/>
    </location>
</feature>
<dbReference type="Proteomes" id="UP001308179">
    <property type="component" value="Unassembled WGS sequence"/>
</dbReference>
<dbReference type="PROSITE" id="PS50216">
    <property type="entry name" value="DHHC"/>
    <property type="match status" value="1"/>
</dbReference>
<keyword evidence="6" id="KW-0564">Palmitate</keyword>
<evidence type="ECO:0000313" key="14">
    <source>
        <dbReference type="Proteomes" id="UP001308179"/>
    </source>
</evidence>
<evidence type="ECO:0000256" key="7">
    <source>
        <dbReference type="ARBA" id="ARBA00023288"/>
    </source>
</evidence>
<evidence type="ECO:0000256" key="9">
    <source>
        <dbReference type="ARBA" id="ARBA00048048"/>
    </source>
</evidence>
<protein>
    <recommendedName>
        <fullName evidence="10">Palmitoyltransferase</fullName>
        <ecNumber evidence="10">2.3.1.225</ecNumber>
    </recommendedName>
</protein>
<keyword evidence="2 10" id="KW-0808">Transferase</keyword>